<sequence length="224" mass="24021">MNRHAPPLTETATRRADGAATRALLLDAAGLVIAEKGVERATGKEIAERAGASSNAINYHFGGMEGLHTEVLLAAHENLASFDVLSDILEGGGSAEDKMRQFIRLVVSATFVPQGHDWALPVLTRELVSPTPAGNALRECQLLPKKQIIEQIVAQAVGRPPEDPLVHRASFSVFASIVMLLISSHESRAQFFPHIGEGAEAVEPMTDHVHRFVMGGLAAIRQDG</sequence>
<dbReference type="SUPFAM" id="SSF48498">
    <property type="entry name" value="Tetracyclin repressor-like, C-terminal domain"/>
    <property type="match status" value="1"/>
</dbReference>
<dbReference type="Gene3D" id="1.10.10.60">
    <property type="entry name" value="Homeodomain-like"/>
    <property type="match status" value="1"/>
</dbReference>
<keyword evidence="3" id="KW-0804">Transcription</keyword>
<evidence type="ECO:0000259" key="5">
    <source>
        <dbReference type="PROSITE" id="PS50977"/>
    </source>
</evidence>
<dbReference type="Pfam" id="PF00440">
    <property type="entry name" value="TetR_N"/>
    <property type="match status" value="1"/>
</dbReference>
<dbReference type="InterPro" id="IPR050109">
    <property type="entry name" value="HTH-type_TetR-like_transc_reg"/>
</dbReference>
<gene>
    <name evidence="6" type="ORF">ACFSGJ_09115</name>
</gene>
<protein>
    <submittedName>
        <fullName evidence="6">TetR/AcrR family transcriptional regulator</fullName>
    </submittedName>
</protein>
<keyword evidence="1" id="KW-0805">Transcription regulation</keyword>
<organism evidence="6 7">
    <name type="scientific">Halodurantibacterium flavum</name>
    <dbReference type="NCBI Taxonomy" id="1382802"/>
    <lineage>
        <taxon>Bacteria</taxon>
        <taxon>Pseudomonadati</taxon>
        <taxon>Pseudomonadota</taxon>
        <taxon>Alphaproteobacteria</taxon>
        <taxon>Rhodobacterales</taxon>
        <taxon>Paracoccaceae</taxon>
        <taxon>Halodurantibacterium</taxon>
    </lineage>
</organism>
<evidence type="ECO:0000256" key="3">
    <source>
        <dbReference type="ARBA" id="ARBA00023163"/>
    </source>
</evidence>
<reference evidence="7" key="1">
    <citation type="journal article" date="2019" name="Int. J. Syst. Evol. Microbiol.">
        <title>The Global Catalogue of Microorganisms (GCM) 10K type strain sequencing project: providing services to taxonomists for standard genome sequencing and annotation.</title>
        <authorList>
            <consortium name="The Broad Institute Genomics Platform"/>
            <consortium name="The Broad Institute Genome Sequencing Center for Infectious Disease"/>
            <person name="Wu L."/>
            <person name="Ma J."/>
        </authorList>
    </citation>
    <scope>NUCLEOTIDE SEQUENCE [LARGE SCALE GENOMIC DNA]</scope>
    <source>
        <strain evidence="7">CGMCC 4.7242</strain>
    </source>
</reference>
<evidence type="ECO:0000256" key="1">
    <source>
        <dbReference type="ARBA" id="ARBA00023015"/>
    </source>
</evidence>
<dbReference type="Pfam" id="PF09209">
    <property type="entry name" value="CecR_C"/>
    <property type="match status" value="1"/>
</dbReference>
<keyword evidence="7" id="KW-1185">Reference proteome</keyword>
<accession>A0ABW4S446</accession>
<dbReference type="InterPro" id="IPR009057">
    <property type="entry name" value="Homeodomain-like_sf"/>
</dbReference>
<dbReference type="RefSeq" id="WP_390260946.1">
    <property type="nucleotide sequence ID" value="NZ_JBHUGH010000006.1"/>
</dbReference>
<dbReference type="PROSITE" id="PS50977">
    <property type="entry name" value="HTH_TETR_2"/>
    <property type="match status" value="1"/>
</dbReference>
<proteinExistence type="predicted"/>
<evidence type="ECO:0000313" key="7">
    <source>
        <dbReference type="Proteomes" id="UP001597353"/>
    </source>
</evidence>
<dbReference type="PANTHER" id="PTHR30055">
    <property type="entry name" value="HTH-TYPE TRANSCRIPTIONAL REGULATOR RUTR"/>
    <property type="match status" value="1"/>
</dbReference>
<evidence type="ECO:0000313" key="6">
    <source>
        <dbReference type="EMBL" id="MFD1912374.1"/>
    </source>
</evidence>
<feature type="DNA-binding region" description="H-T-H motif" evidence="4">
    <location>
        <begin position="42"/>
        <end position="61"/>
    </location>
</feature>
<evidence type="ECO:0000256" key="2">
    <source>
        <dbReference type="ARBA" id="ARBA00023125"/>
    </source>
</evidence>
<dbReference type="SUPFAM" id="SSF46689">
    <property type="entry name" value="Homeodomain-like"/>
    <property type="match status" value="1"/>
</dbReference>
<dbReference type="InterPro" id="IPR001647">
    <property type="entry name" value="HTH_TetR"/>
</dbReference>
<dbReference type="EMBL" id="JBHUGH010000006">
    <property type="protein sequence ID" value="MFD1912374.1"/>
    <property type="molecule type" value="Genomic_DNA"/>
</dbReference>
<feature type="domain" description="HTH tetR-type" evidence="5">
    <location>
        <begin position="19"/>
        <end position="79"/>
    </location>
</feature>
<name>A0ABW4S446_9RHOB</name>
<comment type="caution">
    <text evidence="6">The sequence shown here is derived from an EMBL/GenBank/DDBJ whole genome shotgun (WGS) entry which is preliminary data.</text>
</comment>
<dbReference type="InterPro" id="IPR015292">
    <property type="entry name" value="Tscrpt_reg_YbiH_C"/>
</dbReference>
<dbReference type="InterPro" id="IPR036271">
    <property type="entry name" value="Tet_transcr_reg_TetR-rel_C_sf"/>
</dbReference>
<dbReference type="Gene3D" id="1.10.357.10">
    <property type="entry name" value="Tetracycline Repressor, domain 2"/>
    <property type="match status" value="1"/>
</dbReference>
<evidence type="ECO:0000256" key="4">
    <source>
        <dbReference type="PROSITE-ProRule" id="PRU00335"/>
    </source>
</evidence>
<dbReference type="PANTHER" id="PTHR30055:SF234">
    <property type="entry name" value="HTH-TYPE TRANSCRIPTIONAL REGULATOR BETI"/>
    <property type="match status" value="1"/>
</dbReference>
<keyword evidence="2 4" id="KW-0238">DNA-binding</keyword>
<dbReference type="Proteomes" id="UP001597353">
    <property type="component" value="Unassembled WGS sequence"/>
</dbReference>
<dbReference type="PRINTS" id="PR00455">
    <property type="entry name" value="HTHTETR"/>
</dbReference>